<organism evidence="1 2">
    <name type="scientific">Monilinia laxa</name>
    <name type="common">Brown rot fungus</name>
    <name type="synonym">Sclerotinia laxa</name>
    <dbReference type="NCBI Taxonomy" id="61186"/>
    <lineage>
        <taxon>Eukaryota</taxon>
        <taxon>Fungi</taxon>
        <taxon>Dikarya</taxon>
        <taxon>Ascomycota</taxon>
        <taxon>Pezizomycotina</taxon>
        <taxon>Leotiomycetes</taxon>
        <taxon>Helotiales</taxon>
        <taxon>Sclerotiniaceae</taxon>
        <taxon>Monilinia</taxon>
    </lineage>
</organism>
<accession>A0A5N6K0G4</accession>
<evidence type="ECO:0000313" key="1">
    <source>
        <dbReference type="EMBL" id="KAB8295284.1"/>
    </source>
</evidence>
<proteinExistence type="predicted"/>
<keyword evidence="2" id="KW-1185">Reference proteome</keyword>
<reference evidence="1 2" key="1">
    <citation type="submission" date="2019-06" db="EMBL/GenBank/DDBJ databases">
        <title>Genome Sequence of the Brown Rot Fungal Pathogen Monilinia laxa.</title>
        <authorList>
            <person name="De Miccolis Angelini R.M."/>
            <person name="Landi L."/>
            <person name="Abate D."/>
            <person name="Pollastro S."/>
            <person name="Romanazzi G."/>
            <person name="Faretra F."/>
        </authorList>
    </citation>
    <scope>NUCLEOTIDE SEQUENCE [LARGE SCALE GENOMIC DNA]</scope>
    <source>
        <strain evidence="1 2">Mlax316</strain>
    </source>
</reference>
<dbReference type="EMBL" id="VIGI01000010">
    <property type="protein sequence ID" value="KAB8295284.1"/>
    <property type="molecule type" value="Genomic_DNA"/>
</dbReference>
<dbReference type="AlphaFoldDB" id="A0A5N6K0G4"/>
<gene>
    <name evidence="1" type="ORF">EYC80_007191</name>
</gene>
<comment type="caution">
    <text evidence="1">The sequence shown here is derived from an EMBL/GenBank/DDBJ whole genome shotgun (WGS) entry which is preliminary data.</text>
</comment>
<sequence length="79" mass="8850">MSIGPTPYSRYATKDFRDPSGFGSSSRLGYFLQNGSKGGWRFKVLEIGRQIICLLIHSFVCSSFNREARVISKLDAKSI</sequence>
<protein>
    <submittedName>
        <fullName evidence="1">Uncharacterized protein</fullName>
    </submittedName>
</protein>
<dbReference type="Proteomes" id="UP000326757">
    <property type="component" value="Unassembled WGS sequence"/>
</dbReference>
<evidence type="ECO:0000313" key="2">
    <source>
        <dbReference type="Proteomes" id="UP000326757"/>
    </source>
</evidence>
<name>A0A5N6K0G4_MONLA</name>